<keyword evidence="3" id="KW-0949">S-adenosyl-L-methionine</keyword>
<dbReference type="SFLD" id="SFLDS00029">
    <property type="entry name" value="Radical_SAM"/>
    <property type="match status" value="1"/>
</dbReference>
<dbReference type="RefSeq" id="WP_092372382.1">
    <property type="nucleotide sequence ID" value="NZ_FORX01000001.1"/>
</dbReference>
<protein>
    <recommendedName>
        <fullName evidence="7">Radical SAM core domain-containing protein</fullName>
    </recommendedName>
</protein>
<evidence type="ECO:0000259" key="7">
    <source>
        <dbReference type="PROSITE" id="PS51918"/>
    </source>
</evidence>
<keyword evidence="2" id="KW-0004">4Fe-4S</keyword>
<dbReference type="Pfam" id="PF04055">
    <property type="entry name" value="Radical_SAM"/>
    <property type="match status" value="1"/>
</dbReference>
<keyword evidence="6" id="KW-0411">Iron-sulfur</keyword>
<dbReference type="SUPFAM" id="SSF102114">
    <property type="entry name" value="Radical SAM enzymes"/>
    <property type="match status" value="1"/>
</dbReference>
<evidence type="ECO:0000256" key="6">
    <source>
        <dbReference type="ARBA" id="ARBA00023014"/>
    </source>
</evidence>
<dbReference type="GO" id="GO:0046872">
    <property type="term" value="F:metal ion binding"/>
    <property type="evidence" value="ECO:0007669"/>
    <property type="project" value="UniProtKB-KW"/>
</dbReference>
<name>A0A1I3NLB7_9BACT</name>
<dbReference type="NCBIfam" id="TIGR01212">
    <property type="entry name" value="TIGR01212 family radical SAM protein"/>
    <property type="match status" value="1"/>
</dbReference>
<dbReference type="InterPro" id="IPR023404">
    <property type="entry name" value="rSAM_horseshoe"/>
</dbReference>
<gene>
    <name evidence="8" type="ORF">SAMN04488082_101319</name>
</gene>
<dbReference type="SFLD" id="SFLDG01091">
    <property type="entry name" value="uncharacterized_CHP01210-like"/>
    <property type="match status" value="1"/>
</dbReference>
<dbReference type="EMBL" id="FORX01000001">
    <property type="protein sequence ID" value="SFJ09979.1"/>
    <property type="molecule type" value="Genomic_DNA"/>
</dbReference>
<evidence type="ECO:0000313" key="9">
    <source>
        <dbReference type="Proteomes" id="UP000198635"/>
    </source>
</evidence>
<sequence>MSPYRFYRLSLYFKQRFGQRIRKIPLDAGSSCPNRDGTLSRSGCAFCNQKGTGTGLAETGMSLREQYLAYRELSRDRDTDTRFLGYLQSFSNTHGPAARLRTLLEELTEVPDLVGLAIGTRPDCLDEEKLDILQNAPFEEIWLDLGLQSGHDATLKRINRGHDAASFATWARKAAEREIKVCAHVITGLPGENLADFEQTILFVNSLPVSGIKIHNLYVCRDTPLESAWRAGKIELLSQEESQAWLVRGLALLRQDMVVHRINSDPEHDELLAPSWANKKTAYLNAVNQLLHDTDTWQGKALGQDRPEWMNPPKKRKQP</sequence>
<accession>A0A1I3NLB7</accession>
<dbReference type="PROSITE" id="PS51918">
    <property type="entry name" value="RADICAL_SAM"/>
    <property type="match status" value="1"/>
</dbReference>
<dbReference type="InterPro" id="IPR039661">
    <property type="entry name" value="ELP3"/>
</dbReference>
<dbReference type="STRING" id="52560.SAMN04488082_101319"/>
<proteinExistence type="predicted"/>
<dbReference type="OrthoDB" id="9801689at2"/>
<evidence type="ECO:0000313" key="8">
    <source>
        <dbReference type="EMBL" id="SFJ09979.1"/>
    </source>
</evidence>
<dbReference type="InterPro" id="IPR007197">
    <property type="entry name" value="rSAM"/>
</dbReference>
<dbReference type="InterPro" id="IPR058240">
    <property type="entry name" value="rSAM_sf"/>
</dbReference>
<dbReference type="Proteomes" id="UP000198635">
    <property type="component" value="Unassembled WGS sequence"/>
</dbReference>
<keyword evidence="5" id="KW-0408">Iron</keyword>
<evidence type="ECO:0000256" key="5">
    <source>
        <dbReference type="ARBA" id="ARBA00023004"/>
    </source>
</evidence>
<dbReference type="GO" id="GO:0051539">
    <property type="term" value="F:4 iron, 4 sulfur cluster binding"/>
    <property type="evidence" value="ECO:0007669"/>
    <property type="project" value="UniProtKB-KW"/>
</dbReference>
<dbReference type="PANTHER" id="PTHR11135">
    <property type="entry name" value="HISTONE ACETYLTRANSFERASE-RELATED"/>
    <property type="match status" value="1"/>
</dbReference>
<keyword evidence="9" id="KW-1185">Reference proteome</keyword>
<comment type="cofactor">
    <cofactor evidence="1">
        <name>[4Fe-4S] cluster</name>
        <dbReference type="ChEBI" id="CHEBI:49883"/>
    </cofactor>
</comment>
<evidence type="ECO:0000256" key="3">
    <source>
        <dbReference type="ARBA" id="ARBA00022691"/>
    </source>
</evidence>
<evidence type="ECO:0000256" key="4">
    <source>
        <dbReference type="ARBA" id="ARBA00022723"/>
    </source>
</evidence>
<evidence type="ECO:0000256" key="1">
    <source>
        <dbReference type="ARBA" id="ARBA00001966"/>
    </source>
</evidence>
<feature type="domain" description="Radical SAM core" evidence="7">
    <location>
        <begin position="16"/>
        <end position="261"/>
    </location>
</feature>
<dbReference type="AlphaFoldDB" id="A0A1I3NLB7"/>
<dbReference type="SFLD" id="SFLDG01086">
    <property type="entry name" value="elongater_protein-like"/>
    <property type="match status" value="1"/>
</dbReference>
<evidence type="ECO:0000256" key="2">
    <source>
        <dbReference type="ARBA" id="ARBA00022485"/>
    </source>
</evidence>
<dbReference type="Pfam" id="PF16199">
    <property type="entry name" value="Radical_SAM_C"/>
    <property type="match status" value="1"/>
</dbReference>
<dbReference type="PANTHER" id="PTHR11135:SF1">
    <property type="entry name" value="PROTEIN YHCC"/>
    <property type="match status" value="1"/>
</dbReference>
<reference evidence="9" key="1">
    <citation type="submission" date="2016-10" db="EMBL/GenBank/DDBJ databases">
        <authorList>
            <person name="Varghese N."/>
            <person name="Submissions S."/>
        </authorList>
    </citation>
    <scope>NUCLEOTIDE SEQUENCE [LARGE SCALE GENOMIC DNA]</scope>
    <source>
        <strain evidence="9">DSM 5918</strain>
    </source>
</reference>
<dbReference type="InterPro" id="IPR006638">
    <property type="entry name" value="Elp3/MiaA/NifB-like_rSAM"/>
</dbReference>
<dbReference type="GO" id="GO:0003824">
    <property type="term" value="F:catalytic activity"/>
    <property type="evidence" value="ECO:0007669"/>
    <property type="project" value="InterPro"/>
</dbReference>
<dbReference type="InterPro" id="IPR005911">
    <property type="entry name" value="YhcC-like"/>
</dbReference>
<organism evidence="8 9">
    <name type="scientific">Desulfomicrobium apsheronum</name>
    <dbReference type="NCBI Taxonomy" id="52560"/>
    <lineage>
        <taxon>Bacteria</taxon>
        <taxon>Pseudomonadati</taxon>
        <taxon>Thermodesulfobacteriota</taxon>
        <taxon>Desulfovibrionia</taxon>
        <taxon>Desulfovibrionales</taxon>
        <taxon>Desulfomicrobiaceae</taxon>
        <taxon>Desulfomicrobium</taxon>
    </lineage>
</organism>
<dbReference type="InterPro" id="IPR032432">
    <property type="entry name" value="Radical_SAM_C"/>
</dbReference>
<keyword evidence="4" id="KW-0479">Metal-binding</keyword>
<dbReference type="SMART" id="SM00729">
    <property type="entry name" value="Elp3"/>
    <property type="match status" value="1"/>
</dbReference>
<dbReference type="Gene3D" id="3.80.30.20">
    <property type="entry name" value="tm_1862 like domain"/>
    <property type="match status" value="1"/>
</dbReference>